<dbReference type="SMART" id="SM00421">
    <property type="entry name" value="HTH_LUXR"/>
    <property type="match status" value="1"/>
</dbReference>
<feature type="modified residue" description="4-aspartylphosphate" evidence="3">
    <location>
        <position position="63"/>
    </location>
</feature>
<evidence type="ECO:0000259" key="5">
    <source>
        <dbReference type="PROSITE" id="PS50110"/>
    </source>
</evidence>
<evidence type="ECO:0000256" key="3">
    <source>
        <dbReference type="PROSITE-ProRule" id="PRU00169"/>
    </source>
</evidence>
<keyword evidence="7" id="KW-1185">Reference proteome</keyword>
<evidence type="ECO:0000313" key="7">
    <source>
        <dbReference type="Proteomes" id="UP000886900"/>
    </source>
</evidence>
<dbReference type="InterPro" id="IPR000792">
    <property type="entry name" value="Tscrpt_reg_LuxR_C"/>
</dbReference>
<dbReference type="InterPro" id="IPR001789">
    <property type="entry name" value="Sig_transdc_resp-reg_receiver"/>
</dbReference>
<organism evidence="6 7">
    <name type="scientific">Pseudomonas farris</name>
    <dbReference type="NCBI Taxonomy" id="2841207"/>
    <lineage>
        <taxon>Bacteria</taxon>
        <taxon>Pseudomonadati</taxon>
        <taxon>Pseudomonadota</taxon>
        <taxon>Gammaproteobacteria</taxon>
        <taxon>Pseudomonadales</taxon>
        <taxon>Pseudomonadaceae</taxon>
        <taxon>Pseudomonas</taxon>
    </lineage>
</organism>
<dbReference type="CDD" id="cd17535">
    <property type="entry name" value="REC_NarL-like"/>
    <property type="match status" value="1"/>
</dbReference>
<dbReference type="RefSeq" id="WP_217857824.1">
    <property type="nucleotide sequence ID" value="NZ_JAHSTV010000010.1"/>
</dbReference>
<evidence type="ECO:0000256" key="1">
    <source>
        <dbReference type="ARBA" id="ARBA00022553"/>
    </source>
</evidence>
<keyword evidence="2" id="KW-0238">DNA-binding</keyword>
<dbReference type="InterPro" id="IPR058245">
    <property type="entry name" value="NreC/VraR/RcsB-like_REC"/>
</dbReference>
<evidence type="ECO:0000313" key="6">
    <source>
        <dbReference type="EMBL" id="MBV4465850.1"/>
    </source>
</evidence>
<gene>
    <name evidence="6" type="ORF">KVG95_21210</name>
</gene>
<keyword evidence="1 3" id="KW-0597">Phosphoprotein</keyword>
<dbReference type="Proteomes" id="UP000886900">
    <property type="component" value="Unassembled WGS sequence"/>
</dbReference>
<feature type="domain" description="Response regulatory" evidence="5">
    <location>
        <begin position="12"/>
        <end position="131"/>
    </location>
</feature>
<protein>
    <submittedName>
        <fullName evidence="6">Response regulator transcription factor</fullName>
    </submittedName>
</protein>
<dbReference type="Pfam" id="PF00072">
    <property type="entry name" value="Response_reg"/>
    <property type="match status" value="1"/>
</dbReference>
<evidence type="ECO:0000259" key="4">
    <source>
        <dbReference type="PROSITE" id="PS50043"/>
    </source>
</evidence>
<accession>A0ABS6PZF6</accession>
<reference evidence="6" key="1">
    <citation type="submission" date="2021-06" db="EMBL/GenBank/DDBJ databases">
        <title>Updating the genus Pseudomonas: Description of 43 new species and partition of the Pseudomonas putida group.</title>
        <authorList>
            <person name="Girard L."/>
            <person name="Lood C."/>
            <person name="Vandamme P."/>
            <person name="Rokni-Zadeh H."/>
            <person name="Van Noort V."/>
            <person name="Hofte M."/>
            <person name="Lavigne R."/>
            <person name="De Mot R."/>
        </authorList>
    </citation>
    <scope>NUCLEOTIDE SEQUENCE</scope>
    <source>
        <strain evidence="6">SWRI79</strain>
    </source>
</reference>
<name>A0ABS6PZF6_9PSED</name>
<dbReference type="EMBL" id="JAHSTV010000010">
    <property type="protein sequence ID" value="MBV4465850.1"/>
    <property type="molecule type" value="Genomic_DNA"/>
</dbReference>
<dbReference type="SMART" id="SM00448">
    <property type="entry name" value="REC"/>
    <property type="match status" value="1"/>
</dbReference>
<dbReference type="CDD" id="cd06170">
    <property type="entry name" value="LuxR_C_like"/>
    <property type="match status" value="1"/>
</dbReference>
<comment type="caution">
    <text evidence="6">The sequence shown here is derived from an EMBL/GenBank/DDBJ whole genome shotgun (WGS) entry which is preliminary data.</text>
</comment>
<feature type="domain" description="HTH luxR-type" evidence="4">
    <location>
        <begin position="158"/>
        <end position="223"/>
    </location>
</feature>
<dbReference type="PROSITE" id="PS50110">
    <property type="entry name" value="RESPONSE_REGULATORY"/>
    <property type="match status" value="1"/>
</dbReference>
<dbReference type="InterPro" id="IPR039420">
    <property type="entry name" value="WalR-like"/>
</dbReference>
<dbReference type="PANTHER" id="PTHR43214">
    <property type="entry name" value="TWO-COMPONENT RESPONSE REGULATOR"/>
    <property type="match status" value="1"/>
</dbReference>
<proteinExistence type="predicted"/>
<dbReference type="PANTHER" id="PTHR43214:SF17">
    <property type="entry name" value="TRANSCRIPTIONAL REGULATORY PROTEIN RCSB"/>
    <property type="match status" value="1"/>
</dbReference>
<evidence type="ECO:0000256" key="2">
    <source>
        <dbReference type="ARBA" id="ARBA00023125"/>
    </source>
</evidence>
<dbReference type="Pfam" id="PF00196">
    <property type="entry name" value="GerE"/>
    <property type="match status" value="1"/>
</dbReference>
<sequence length="223" mass="24819">MPSSQWHLPRTNIIVADDHPVVVLGISKMLDEVKDFHLVATATAISGLFESLAQVSCDLLICDYSFEDDEEPDGLLLLERIRRLYPDIKIMLLTAHDDLVIVQRAIRIGIDGFLSKSSGDFSALPAVIARVLQGEKYLDPDTSKMLVQHMMSNNLPTSTLSTTQLTARELEVVRMFARGMSVTDIAQQTDRSVKTISTQKKKAMLKLGAENDVELVNAFNQLF</sequence>
<dbReference type="PROSITE" id="PS50043">
    <property type="entry name" value="HTH_LUXR_2"/>
    <property type="match status" value="1"/>
</dbReference>